<evidence type="ECO:0000256" key="1">
    <source>
        <dbReference type="SAM" id="MobiDB-lite"/>
    </source>
</evidence>
<sequence length="623" mass="71368">MAKRRLLGSSSVGRPGHVLLCTRGWRASKLDVVRCITARTTTCPDLEEDHFTQSPEILWSSEYCILFRMFPRSGRPQFFICRDEQPGCKPSLDPLPQLDSHLASESISPYLVGVVPDFDSQNYVLAAFRMDCVSRIYTLHVFRSKGSVWSKHILAIDLPSWIYTIRPGLFPDKVIALGEEVGYVDLWKGILFCNVLEEQVTARFVPLPDPLPNNQEYYDEFSSIEIRDVTCTESPDGFIIRCVEMEDLFSSTTTIPEANVIFDSDVDPTKKVVEPECVGWRLVTWYRETSWNYWSKEHVVNVDDLGADWLLPSNPSCVQSSFPILCGDDAVCLLSMSDDSDGDGWIVTIDIERKKVRGIIESSCDRYMLFSSAISCASKKYPVVRFAQSGLFGFMVSYDFIDFCYQMSQPEWNQVVADLKSGKKRNGGSSSNQSIGLDDEENDVVVENGKATVSKDNRQVMENKWEKARAARDAAVTKMSSTRTGIFPVRENKERYKLMLDAQQERTKWDRKRAEKKLEIERQKIELEKQQAAIKWELEKVKTFGDIEIEKERLQLARDAEDARIMLVDETLYDEHSKKWLVDKKMEINDRRKYEAERAAAARMQVEDATQMQAEQAARMQAE</sequence>
<feature type="domain" description="DUF1618" evidence="2">
    <location>
        <begin position="184"/>
        <end position="330"/>
    </location>
</feature>
<dbReference type="PANTHER" id="PTHR33074">
    <property type="entry name" value="EXPRESSED PROTEIN-RELATED"/>
    <property type="match status" value="1"/>
</dbReference>
<dbReference type="AlphaFoldDB" id="N1R3W7"/>
<dbReference type="PANTHER" id="PTHR33074:SF91">
    <property type="entry name" value="DUF1618 DOMAIN-CONTAINING PROTEIN"/>
    <property type="match status" value="1"/>
</dbReference>
<accession>N1R3W7</accession>
<evidence type="ECO:0000259" key="2">
    <source>
        <dbReference type="Pfam" id="PF07762"/>
    </source>
</evidence>
<reference evidence="3" key="1">
    <citation type="submission" date="2015-06" db="UniProtKB">
        <authorList>
            <consortium name="EnsemblPlants"/>
        </authorList>
    </citation>
    <scope>IDENTIFICATION</scope>
</reference>
<name>N1R3W7_AEGTA</name>
<proteinExistence type="predicted"/>
<feature type="region of interest" description="Disordered" evidence="1">
    <location>
        <begin position="421"/>
        <end position="441"/>
    </location>
</feature>
<dbReference type="Pfam" id="PF07762">
    <property type="entry name" value="DUF1618"/>
    <property type="match status" value="1"/>
</dbReference>
<dbReference type="ExpressionAtlas" id="N1R3W7">
    <property type="expression patterns" value="baseline"/>
</dbReference>
<protein>
    <recommendedName>
        <fullName evidence="2">DUF1618 domain-containing protein</fullName>
    </recommendedName>
</protein>
<dbReference type="EnsemblPlants" id="EMT17381">
    <property type="protein sequence ID" value="EMT17381"/>
    <property type="gene ID" value="F775_24163"/>
</dbReference>
<dbReference type="InterPro" id="IPR011676">
    <property type="entry name" value="DUF1618"/>
</dbReference>
<evidence type="ECO:0000313" key="3">
    <source>
        <dbReference type="EnsemblPlants" id="EMT17381"/>
    </source>
</evidence>
<organism evidence="3">
    <name type="scientific">Aegilops tauschii</name>
    <name type="common">Tausch's goatgrass</name>
    <name type="synonym">Aegilops squarrosa</name>
    <dbReference type="NCBI Taxonomy" id="37682"/>
    <lineage>
        <taxon>Eukaryota</taxon>
        <taxon>Viridiplantae</taxon>
        <taxon>Streptophyta</taxon>
        <taxon>Embryophyta</taxon>
        <taxon>Tracheophyta</taxon>
        <taxon>Spermatophyta</taxon>
        <taxon>Magnoliopsida</taxon>
        <taxon>Liliopsida</taxon>
        <taxon>Poales</taxon>
        <taxon>Poaceae</taxon>
        <taxon>BOP clade</taxon>
        <taxon>Pooideae</taxon>
        <taxon>Triticodae</taxon>
        <taxon>Triticeae</taxon>
        <taxon>Triticinae</taxon>
        <taxon>Aegilops</taxon>
    </lineage>
</organism>